<reference evidence="2" key="1">
    <citation type="submission" date="2019-03" db="EMBL/GenBank/DDBJ databases">
        <authorList>
            <person name="Li J."/>
        </authorList>
    </citation>
    <scope>NUCLEOTIDE SEQUENCE [LARGE SCALE GENOMIC DNA]</scope>
    <source>
        <strain evidence="2">2251</strain>
    </source>
</reference>
<gene>
    <name evidence="1" type="ORF">E4191_02105</name>
</gene>
<protein>
    <recommendedName>
        <fullName evidence="3">DUF1127 domain-containing protein</fullName>
    </recommendedName>
</protein>
<dbReference type="Proteomes" id="UP000296374">
    <property type="component" value="Chromosome"/>
</dbReference>
<evidence type="ECO:0008006" key="3">
    <source>
        <dbReference type="Google" id="ProtNLM"/>
    </source>
</evidence>
<dbReference type="RefSeq" id="WP_135311941.1">
    <property type="nucleotide sequence ID" value="NZ_CP038439.1"/>
</dbReference>
<evidence type="ECO:0000313" key="1">
    <source>
        <dbReference type="EMBL" id="QBX33644.1"/>
    </source>
</evidence>
<dbReference type="AlphaFoldDB" id="A0A4P7HHX7"/>
<sequence>MIADLHPQSARLAPAIHRLIARHGATAVLWAAIRAALLLRRRRARPPDPYLLSPHMRRDIGLPPDGPHVPRYYELR</sequence>
<proteinExistence type="predicted"/>
<dbReference type="EMBL" id="CP038439">
    <property type="protein sequence ID" value="QBX33644.1"/>
    <property type="molecule type" value="Genomic_DNA"/>
</dbReference>
<evidence type="ECO:0000313" key="2">
    <source>
        <dbReference type="Proteomes" id="UP000296374"/>
    </source>
</evidence>
<name>A0A4P7HHX7_9RHOB</name>
<accession>A0A4P7HHX7</accession>
<dbReference type="KEGG" id="plia:E4191_02105"/>
<organism evidence="1 2">
    <name type="scientific">Paracoccus liaowanqingii</name>
    <dbReference type="NCBI Taxonomy" id="2560053"/>
    <lineage>
        <taxon>Bacteria</taxon>
        <taxon>Pseudomonadati</taxon>
        <taxon>Pseudomonadota</taxon>
        <taxon>Alphaproteobacteria</taxon>
        <taxon>Rhodobacterales</taxon>
        <taxon>Paracoccaceae</taxon>
        <taxon>Paracoccus</taxon>
    </lineage>
</organism>